<reference evidence="4 5" key="1">
    <citation type="journal article" date="2022" name="Nat. Ecol. Evol.">
        <title>A masculinizing supergene underlies an exaggerated male reproductive morph in a spider.</title>
        <authorList>
            <person name="Hendrickx F."/>
            <person name="De Corte Z."/>
            <person name="Sonet G."/>
            <person name="Van Belleghem S.M."/>
            <person name="Kostlbacher S."/>
            <person name="Vangestel C."/>
        </authorList>
    </citation>
    <scope>NUCLEOTIDE SEQUENCE [LARGE SCALE GENOMIC DNA]</scope>
    <source>
        <strain evidence="4">W744_W776</strain>
    </source>
</reference>
<evidence type="ECO:0000313" key="5">
    <source>
        <dbReference type="Proteomes" id="UP000827092"/>
    </source>
</evidence>
<evidence type="ECO:0000256" key="2">
    <source>
        <dbReference type="SAM" id="Phobius"/>
    </source>
</evidence>
<feature type="region of interest" description="Disordered" evidence="1">
    <location>
        <begin position="52"/>
        <end position="114"/>
    </location>
</feature>
<keyword evidence="5" id="KW-1185">Reference proteome</keyword>
<dbReference type="EMBL" id="JAFNEN010000190">
    <property type="protein sequence ID" value="KAG8190242.1"/>
    <property type="molecule type" value="Genomic_DNA"/>
</dbReference>
<dbReference type="PANTHER" id="PTHR39959:SF2">
    <property type="entry name" value="RE44287P"/>
    <property type="match status" value="1"/>
</dbReference>
<feature type="transmembrane region" description="Helical" evidence="2">
    <location>
        <begin position="502"/>
        <end position="528"/>
    </location>
</feature>
<keyword evidence="2" id="KW-0472">Membrane</keyword>
<evidence type="ECO:0000313" key="4">
    <source>
        <dbReference type="EMBL" id="KAG8190242.1"/>
    </source>
</evidence>
<keyword evidence="2" id="KW-1133">Transmembrane helix</keyword>
<gene>
    <name evidence="4" type="ORF">JTE90_001327</name>
</gene>
<evidence type="ECO:0008006" key="6">
    <source>
        <dbReference type="Google" id="ProtNLM"/>
    </source>
</evidence>
<feature type="signal peptide" evidence="3">
    <location>
        <begin position="1"/>
        <end position="24"/>
    </location>
</feature>
<keyword evidence="3" id="KW-0732">Signal</keyword>
<evidence type="ECO:0000256" key="3">
    <source>
        <dbReference type="SAM" id="SignalP"/>
    </source>
</evidence>
<keyword evidence="2" id="KW-0812">Transmembrane</keyword>
<accession>A0AAV6V0I2</accession>
<dbReference type="Proteomes" id="UP000827092">
    <property type="component" value="Unassembled WGS sequence"/>
</dbReference>
<organism evidence="4 5">
    <name type="scientific">Oedothorax gibbosus</name>
    <dbReference type="NCBI Taxonomy" id="931172"/>
    <lineage>
        <taxon>Eukaryota</taxon>
        <taxon>Metazoa</taxon>
        <taxon>Ecdysozoa</taxon>
        <taxon>Arthropoda</taxon>
        <taxon>Chelicerata</taxon>
        <taxon>Arachnida</taxon>
        <taxon>Araneae</taxon>
        <taxon>Araneomorphae</taxon>
        <taxon>Entelegynae</taxon>
        <taxon>Araneoidea</taxon>
        <taxon>Linyphiidae</taxon>
        <taxon>Erigoninae</taxon>
        <taxon>Oedothorax</taxon>
    </lineage>
</organism>
<proteinExistence type="predicted"/>
<feature type="chain" id="PRO_5043675375" description="ZP domain-containing protein" evidence="3">
    <location>
        <begin position="25"/>
        <end position="534"/>
    </location>
</feature>
<evidence type="ECO:0000256" key="1">
    <source>
        <dbReference type="SAM" id="MobiDB-lite"/>
    </source>
</evidence>
<protein>
    <recommendedName>
        <fullName evidence="6">ZP domain-containing protein</fullName>
    </recommendedName>
</protein>
<comment type="caution">
    <text evidence="4">The sequence shown here is derived from an EMBL/GenBank/DDBJ whole genome shotgun (WGS) entry which is preliminary data.</text>
</comment>
<sequence>MNPGHFVFWGVFSHLLIKASLEEAKPKKTDRSGLAWWDPEPAWLTEPVGPSFLGSPIGPTAPQRPVGPPAPLVDQGRPPAPLVDQGRPPASLVDQGRPPAPLVDQGRPPAPLVDQGRLPAPLIQPPETDQVTRGGVHAEDIRCMRSGGSTLLSAMVVPPPELANSRPVFEDASSAPPTDCLMRPMERRRTFQMHVQHFGRCGVRVQPAPDGKEWISVTLRFPAVEGLRSAEDEYVVVMCRPQDRVVATQHSMELRGTASVEGRSVQPKRVFRGGGPRDMSCRVSLMTRGSPDSSGFVREVKSGQAVSVGQELQIRAQVREGDGWNYAMLKDVMVTRVTPGNKFQQFRPLAESNSIEIGEGALYRDQRQPEDGHDVAHLVLNDGCRNPLYRPLAPMHPERDPQRPLTASFAFKAFMFADMTDGEALRITAQVIACADAADCQQSFCDAARGAGKKKRKRRELHPMANFTDDFELIINFNGFSSTSLSSSDISVHPSPFFDCRLVVASVGAAAVFLCVATTTAAAIALGAGRKRVK</sequence>
<name>A0AAV6V0I2_9ARAC</name>
<dbReference type="AlphaFoldDB" id="A0AAV6V0I2"/>
<dbReference type="PANTHER" id="PTHR39959">
    <property type="entry name" value="RE44287P-RELATED"/>
    <property type="match status" value="1"/>
</dbReference>